<name>A0A392TX63_9FABA</name>
<keyword evidence="2" id="KW-1185">Reference proteome</keyword>
<protein>
    <submittedName>
        <fullName evidence="1">Uncharacterized protein</fullName>
    </submittedName>
</protein>
<dbReference type="EMBL" id="LXQA010668601">
    <property type="protein sequence ID" value="MCI65057.1"/>
    <property type="molecule type" value="Genomic_DNA"/>
</dbReference>
<evidence type="ECO:0000313" key="1">
    <source>
        <dbReference type="EMBL" id="MCI65057.1"/>
    </source>
</evidence>
<evidence type="ECO:0000313" key="2">
    <source>
        <dbReference type="Proteomes" id="UP000265520"/>
    </source>
</evidence>
<sequence length="38" mass="4333">MFFALECQGNNEEEPNLKVQILLGEASKNYEEGCLKSR</sequence>
<organism evidence="1 2">
    <name type="scientific">Trifolium medium</name>
    <dbReference type="NCBI Taxonomy" id="97028"/>
    <lineage>
        <taxon>Eukaryota</taxon>
        <taxon>Viridiplantae</taxon>
        <taxon>Streptophyta</taxon>
        <taxon>Embryophyta</taxon>
        <taxon>Tracheophyta</taxon>
        <taxon>Spermatophyta</taxon>
        <taxon>Magnoliopsida</taxon>
        <taxon>eudicotyledons</taxon>
        <taxon>Gunneridae</taxon>
        <taxon>Pentapetalae</taxon>
        <taxon>rosids</taxon>
        <taxon>fabids</taxon>
        <taxon>Fabales</taxon>
        <taxon>Fabaceae</taxon>
        <taxon>Papilionoideae</taxon>
        <taxon>50 kb inversion clade</taxon>
        <taxon>NPAAA clade</taxon>
        <taxon>Hologalegina</taxon>
        <taxon>IRL clade</taxon>
        <taxon>Trifolieae</taxon>
        <taxon>Trifolium</taxon>
    </lineage>
</organism>
<feature type="non-terminal residue" evidence="1">
    <location>
        <position position="38"/>
    </location>
</feature>
<comment type="caution">
    <text evidence="1">The sequence shown here is derived from an EMBL/GenBank/DDBJ whole genome shotgun (WGS) entry which is preliminary data.</text>
</comment>
<proteinExistence type="predicted"/>
<dbReference type="AlphaFoldDB" id="A0A392TX63"/>
<accession>A0A392TX63</accession>
<dbReference type="Proteomes" id="UP000265520">
    <property type="component" value="Unassembled WGS sequence"/>
</dbReference>
<reference evidence="1 2" key="1">
    <citation type="journal article" date="2018" name="Front. Plant Sci.">
        <title>Red Clover (Trifolium pratense) and Zigzag Clover (T. medium) - A Picture of Genomic Similarities and Differences.</title>
        <authorList>
            <person name="Dluhosova J."/>
            <person name="Istvanek J."/>
            <person name="Nedelnik J."/>
            <person name="Repkova J."/>
        </authorList>
    </citation>
    <scope>NUCLEOTIDE SEQUENCE [LARGE SCALE GENOMIC DNA]</scope>
    <source>
        <strain evidence="2">cv. 10/8</strain>
        <tissue evidence="1">Leaf</tissue>
    </source>
</reference>